<evidence type="ECO:0000313" key="3">
    <source>
        <dbReference type="Proteomes" id="UP000286045"/>
    </source>
</evidence>
<keyword evidence="3" id="KW-1185">Reference proteome</keyword>
<dbReference type="Gene3D" id="3.40.50.300">
    <property type="entry name" value="P-loop containing nucleotide triphosphate hydrolases"/>
    <property type="match status" value="2"/>
</dbReference>
<organism evidence="2 3">
    <name type="scientific">Xylaria grammica</name>
    <dbReference type="NCBI Taxonomy" id="363999"/>
    <lineage>
        <taxon>Eukaryota</taxon>
        <taxon>Fungi</taxon>
        <taxon>Dikarya</taxon>
        <taxon>Ascomycota</taxon>
        <taxon>Pezizomycotina</taxon>
        <taxon>Sordariomycetes</taxon>
        <taxon>Xylariomycetidae</taxon>
        <taxon>Xylariales</taxon>
        <taxon>Xylariaceae</taxon>
        <taxon>Xylaria</taxon>
    </lineage>
</organism>
<dbReference type="Pfam" id="PF00485">
    <property type="entry name" value="PRK"/>
    <property type="match status" value="1"/>
</dbReference>
<dbReference type="SUPFAM" id="SSF52540">
    <property type="entry name" value="P-loop containing nucleoside triphosphate hydrolases"/>
    <property type="match status" value="1"/>
</dbReference>
<dbReference type="AlphaFoldDB" id="A0A439CUE0"/>
<dbReference type="STRING" id="363999.A0A439CUE0"/>
<dbReference type="EMBL" id="RYZI01000403">
    <property type="protein sequence ID" value="RWA05752.1"/>
    <property type="molecule type" value="Genomic_DNA"/>
</dbReference>
<evidence type="ECO:0000313" key="2">
    <source>
        <dbReference type="EMBL" id="RWA05752.1"/>
    </source>
</evidence>
<evidence type="ECO:0000259" key="1">
    <source>
        <dbReference type="Pfam" id="PF00485"/>
    </source>
</evidence>
<dbReference type="PANTHER" id="PTHR10285">
    <property type="entry name" value="URIDINE KINASE"/>
    <property type="match status" value="1"/>
</dbReference>
<dbReference type="InterPro" id="IPR027417">
    <property type="entry name" value="P-loop_NTPase"/>
</dbReference>
<accession>A0A439CUE0</accession>
<proteinExistence type="predicted"/>
<reference evidence="2 3" key="1">
    <citation type="submission" date="2018-12" db="EMBL/GenBank/DDBJ databases">
        <title>Draft genome sequence of Xylaria grammica IHI A82.</title>
        <authorList>
            <person name="Buettner E."/>
            <person name="Kellner H."/>
        </authorList>
    </citation>
    <scope>NUCLEOTIDE SEQUENCE [LARGE SCALE GENOMIC DNA]</scope>
    <source>
        <strain evidence="2 3">IHI A82</strain>
    </source>
</reference>
<feature type="domain" description="Phosphoribulokinase/uridine kinase" evidence="1">
    <location>
        <begin position="25"/>
        <end position="180"/>
    </location>
</feature>
<dbReference type="Proteomes" id="UP000286045">
    <property type="component" value="Unassembled WGS sequence"/>
</dbReference>
<name>A0A439CUE0_9PEZI</name>
<dbReference type="GO" id="GO:0005524">
    <property type="term" value="F:ATP binding"/>
    <property type="evidence" value="ECO:0007669"/>
    <property type="project" value="InterPro"/>
</dbReference>
<protein>
    <recommendedName>
        <fullName evidence="1">Phosphoribulokinase/uridine kinase domain-containing protein</fullName>
    </recommendedName>
</protein>
<dbReference type="InterPro" id="IPR006083">
    <property type="entry name" value="PRK/URK"/>
</dbReference>
<gene>
    <name evidence="2" type="ORF">EKO27_g9349</name>
</gene>
<comment type="caution">
    <text evidence="2">The sequence shown here is derived from an EMBL/GenBank/DDBJ whole genome shotgun (WGS) entry which is preliminary data.</text>
</comment>
<dbReference type="GO" id="GO:0016301">
    <property type="term" value="F:kinase activity"/>
    <property type="evidence" value="ECO:0007669"/>
    <property type="project" value="InterPro"/>
</dbReference>
<sequence>MENIYASLAEKATEVLRKTSNPRAVIALAGPPGSGKSTIAAEVVKRINAEANQRVAAVLPMDGFHYPRAYLDTLPNRAEAYSRRGTHWTFDANGVVNLAKTLHSSRTATLDVILAPSFDHATKDPLEAGIKIPSEIKIIILEGNWLLFDRNPWNQIATYMDDTWFVDIDEDLARHRVAERHIKSGIETTWEAALERTNQNDLLNGQEIRRHLIKPSVTVQSIGVSVDKEGH</sequence>